<sequence>MTTTEKQLGKIGIPIFDSTIASMKGYKRQEVRRGPQFGVDVSLVDLPGGISMAMTSDPLSLIPSLGLEASAWLSVHLMANDMATTGHAPMYGQFVLNLPTSLTKEDFKQYWSYIHRFCVDIGVAITGGHTGFVEHQNSTISGGGTFVAIAPKGTMRNSTDAREGDVLLVTKQFAISSTAILAMSFPQTVQNKVGTELYQLACNSFYQTSSLKDALTAVENNEHVDDVSDMHDVTEGGVLGAIYELANASHNGVVIDSDKLPVSPVQDEICKIFGLDYRYCVGAGSMVIACREAAAQRIIHRLKTVSISCVEVGRLTNISSGIKLIEQGFEKELTYYEDDPYWAAFYHACERGWK</sequence>
<dbReference type="Proteomes" id="UP000198785">
    <property type="component" value="Unassembled WGS sequence"/>
</dbReference>
<dbReference type="Gene3D" id="3.30.1330.10">
    <property type="entry name" value="PurM-like, N-terminal domain"/>
    <property type="match status" value="1"/>
</dbReference>
<dbReference type="AlphaFoldDB" id="A0A1I6SQ62"/>
<dbReference type="PANTHER" id="PTHR30303">
    <property type="entry name" value="HYDROGENASE ISOENZYMES FORMATION PROTEIN HYPE"/>
    <property type="match status" value="1"/>
</dbReference>
<dbReference type="PIRSF" id="PIRSF005644">
    <property type="entry name" value="Hdrgns_mtr_HypE"/>
    <property type="match status" value="1"/>
</dbReference>
<evidence type="ECO:0000259" key="3">
    <source>
        <dbReference type="Pfam" id="PF02769"/>
    </source>
</evidence>
<dbReference type="SUPFAM" id="SSF55326">
    <property type="entry name" value="PurM N-terminal domain-like"/>
    <property type="match status" value="1"/>
</dbReference>
<organism evidence="4 5">
    <name type="scientific">Sphingobacterium wenxiniae</name>
    <dbReference type="NCBI Taxonomy" id="683125"/>
    <lineage>
        <taxon>Bacteria</taxon>
        <taxon>Pseudomonadati</taxon>
        <taxon>Bacteroidota</taxon>
        <taxon>Sphingobacteriia</taxon>
        <taxon>Sphingobacteriales</taxon>
        <taxon>Sphingobacteriaceae</taxon>
        <taxon>Sphingobacterium</taxon>
    </lineage>
</organism>
<evidence type="ECO:0000313" key="4">
    <source>
        <dbReference type="EMBL" id="SFS79124.1"/>
    </source>
</evidence>
<dbReference type="InterPro" id="IPR036921">
    <property type="entry name" value="PurM-like_N_sf"/>
</dbReference>
<reference evidence="4 5" key="1">
    <citation type="submission" date="2016-10" db="EMBL/GenBank/DDBJ databases">
        <authorList>
            <person name="de Groot N.N."/>
        </authorList>
    </citation>
    <scope>NUCLEOTIDE SEQUENCE [LARGE SCALE GENOMIC DNA]</scope>
    <source>
        <strain evidence="4 5">DSM 22789</strain>
    </source>
</reference>
<name>A0A1I6SQ62_9SPHI</name>
<dbReference type="STRING" id="683125.SAMN05660206_10529"/>
<dbReference type="InterPro" id="IPR016188">
    <property type="entry name" value="PurM-like_N"/>
</dbReference>
<dbReference type="GO" id="GO:0051604">
    <property type="term" value="P:protein maturation"/>
    <property type="evidence" value="ECO:0007669"/>
    <property type="project" value="TreeGrafter"/>
</dbReference>
<proteinExistence type="inferred from homology"/>
<feature type="domain" description="PurM-like N-terminal" evidence="2">
    <location>
        <begin position="40"/>
        <end position="143"/>
    </location>
</feature>
<evidence type="ECO:0000259" key="2">
    <source>
        <dbReference type="Pfam" id="PF00586"/>
    </source>
</evidence>
<dbReference type="Pfam" id="PF00586">
    <property type="entry name" value="AIRS"/>
    <property type="match status" value="1"/>
</dbReference>
<dbReference type="InterPro" id="IPR036676">
    <property type="entry name" value="PurM-like_C_sf"/>
</dbReference>
<dbReference type="Gene3D" id="3.90.650.10">
    <property type="entry name" value="PurM-like C-terminal domain"/>
    <property type="match status" value="1"/>
</dbReference>
<dbReference type="Pfam" id="PF02769">
    <property type="entry name" value="AIRS_C"/>
    <property type="match status" value="1"/>
</dbReference>
<feature type="domain" description="PurM-like C-terminal" evidence="3">
    <location>
        <begin position="162"/>
        <end position="317"/>
    </location>
</feature>
<dbReference type="PANTHER" id="PTHR30303:SF4">
    <property type="entry name" value="HYDROGENASE EXPRESSION_FORMATION PROTEIN HYPE"/>
    <property type="match status" value="1"/>
</dbReference>
<dbReference type="InterPro" id="IPR010918">
    <property type="entry name" value="PurM-like_C_dom"/>
</dbReference>
<keyword evidence="5" id="KW-1185">Reference proteome</keyword>
<dbReference type="InterPro" id="IPR011854">
    <property type="entry name" value="HypE"/>
</dbReference>
<evidence type="ECO:0000313" key="5">
    <source>
        <dbReference type="Proteomes" id="UP000198785"/>
    </source>
</evidence>
<dbReference type="OrthoDB" id="9801934at2"/>
<accession>A0A1I6SQ62</accession>
<comment type="similarity">
    <text evidence="1">Belongs to the HypE family.</text>
</comment>
<dbReference type="SUPFAM" id="SSF56042">
    <property type="entry name" value="PurM C-terminal domain-like"/>
    <property type="match status" value="1"/>
</dbReference>
<dbReference type="EMBL" id="FOZZ01000005">
    <property type="protein sequence ID" value="SFS79124.1"/>
    <property type="molecule type" value="Genomic_DNA"/>
</dbReference>
<evidence type="ECO:0000256" key="1">
    <source>
        <dbReference type="ARBA" id="ARBA00006243"/>
    </source>
</evidence>
<protein>
    <submittedName>
        <fullName evidence="4">Hydrogenase maturation factor</fullName>
    </submittedName>
</protein>
<gene>
    <name evidence="4" type="ORF">SAMN05660206_10529</name>
</gene>